<protein>
    <submittedName>
        <fullName evidence="1">Uncharacterized protein</fullName>
    </submittedName>
</protein>
<proteinExistence type="predicted"/>
<keyword evidence="2" id="KW-1185">Reference proteome</keyword>
<dbReference type="AlphaFoldDB" id="A0A0C2IYN9"/>
<dbReference type="Proteomes" id="UP000031668">
    <property type="component" value="Unassembled WGS sequence"/>
</dbReference>
<evidence type="ECO:0000313" key="1">
    <source>
        <dbReference type="EMBL" id="KII61957.1"/>
    </source>
</evidence>
<gene>
    <name evidence="1" type="ORF">RF11_06967</name>
</gene>
<evidence type="ECO:0000313" key="2">
    <source>
        <dbReference type="Proteomes" id="UP000031668"/>
    </source>
</evidence>
<organism evidence="1 2">
    <name type="scientific">Thelohanellus kitauei</name>
    <name type="common">Myxosporean</name>
    <dbReference type="NCBI Taxonomy" id="669202"/>
    <lineage>
        <taxon>Eukaryota</taxon>
        <taxon>Metazoa</taxon>
        <taxon>Cnidaria</taxon>
        <taxon>Myxozoa</taxon>
        <taxon>Myxosporea</taxon>
        <taxon>Bivalvulida</taxon>
        <taxon>Platysporina</taxon>
        <taxon>Myxobolidae</taxon>
        <taxon>Thelohanellus</taxon>
    </lineage>
</organism>
<reference evidence="1 2" key="1">
    <citation type="journal article" date="2014" name="Genome Biol. Evol.">
        <title>The genome of the myxosporean Thelohanellus kitauei shows adaptations to nutrient acquisition within its fish host.</title>
        <authorList>
            <person name="Yang Y."/>
            <person name="Xiong J."/>
            <person name="Zhou Z."/>
            <person name="Huo F."/>
            <person name="Miao W."/>
            <person name="Ran C."/>
            <person name="Liu Y."/>
            <person name="Zhang J."/>
            <person name="Feng J."/>
            <person name="Wang M."/>
            <person name="Wang M."/>
            <person name="Wang L."/>
            <person name="Yao B."/>
        </authorList>
    </citation>
    <scope>NUCLEOTIDE SEQUENCE [LARGE SCALE GENOMIC DNA]</scope>
    <source>
        <strain evidence="1">Wuqing</strain>
    </source>
</reference>
<comment type="caution">
    <text evidence="1">The sequence shown here is derived from an EMBL/GenBank/DDBJ whole genome shotgun (WGS) entry which is preliminary data.</text>
</comment>
<sequence>MSYRSTQFHGIYSPSAMIRCRQFRNQLKRSISKTEGFERSSSKFMKDQLVWVCTYQQHPYWSEMNVLKAIRSNLYLEETNVGNVIRYYHQLTFRFQSQHVEEIFILEFEKPETLDLAQSSQRTLLTSLRRSARLDEKRRPHSVGAGN</sequence>
<name>A0A0C2IYN9_THEKT</name>
<accession>A0A0C2IYN9</accession>
<dbReference type="EMBL" id="JWZT01005174">
    <property type="protein sequence ID" value="KII61957.1"/>
    <property type="molecule type" value="Genomic_DNA"/>
</dbReference>